<keyword evidence="10" id="KW-1185">Reference proteome</keyword>
<reference evidence="9 10" key="1">
    <citation type="submission" date="2016-10" db="EMBL/GenBank/DDBJ databases">
        <authorList>
            <person name="de Groot N.N."/>
        </authorList>
    </citation>
    <scope>NUCLEOTIDE SEQUENCE [LARGE SCALE GENOMIC DNA]</scope>
    <source>
        <strain evidence="9 10">DSM 15827</strain>
    </source>
</reference>
<comment type="cofactor">
    <cofactor evidence="1 7">
        <name>pyridoxal 5'-phosphate</name>
        <dbReference type="ChEBI" id="CHEBI:597326"/>
    </cofactor>
</comment>
<comment type="similarity">
    <text evidence="2">Belongs to the class-V pyridoxal-phosphate-dependent aminotransferase family. NifS/IscS subfamily.</text>
</comment>
<keyword evidence="5" id="KW-0408">Iron</keyword>
<dbReference type="Proteomes" id="UP000198556">
    <property type="component" value="Unassembled WGS sequence"/>
</dbReference>
<dbReference type="InterPro" id="IPR015424">
    <property type="entry name" value="PyrdxlP-dep_Trfase"/>
</dbReference>
<dbReference type="Pfam" id="PF00266">
    <property type="entry name" value="Aminotran_5"/>
    <property type="match status" value="1"/>
</dbReference>
<dbReference type="GO" id="GO:0046872">
    <property type="term" value="F:metal ion binding"/>
    <property type="evidence" value="ECO:0007669"/>
    <property type="project" value="UniProtKB-KW"/>
</dbReference>
<dbReference type="GO" id="GO:0051536">
    <property type="term" value="F:iron-sulfur cluster binding"/>
    <property type="evidence" value="ECO:0007669"/>
    <property type="project" value="UniProtKB-KW"/>
</dbReference>
<dbReference type="Gene3D" id="3.40.640.10">
    <property type="entry name" value="Type I PLP-dependent aspartate aminotransferase-like (Major domain)"/>
    <property type="match status" value="1"/>
</dbReference>
<keyword evidence="4" id="KW-0663">Pyridoxal phosphate</keyword>
<evidence type="ECO:0000256" key="6">
    <source>
        <dbReference type="ARBA" id="ARBA00023014"/>
    </source>
</evidence>
<dbReference type="InterPro" id="IPR020578">
    <property type="entry name" value="Aminotrans_V_PyrdxlP_BS"/>
</dbReference>
<keyword evidence="3" id="KW-0479">Metal-binding</keyword>
<feature type="domain" description="Aminotransferase class V" evidence="8">
    <location>
        <begin position="2"/>
        <end position="359"/>
    </location>
</feature>
<evidence type="ECO:0000313" key="9">
    <source>
        <dbReference type="EMBL" id="SEQ78933.1"/>
    </source>
</evidence>
<dbReference type="PANTHER" id="PTHR11601:SF50">
    <property type="entry name" value="CYSTEINE DESULFURASE ISCS 2-RELATED"/>
    <property type="match status" value="1"/>
</dbReference>
<dbReference type="EMBL" id="FOGF01000007">
    <property type="protein sequence ID" value="SEQ78933.1"/>
    <property type="molecule type" value="Genomic_DNA"/>
</dbReference>
<dbReference type="InterPro" id="IPR016454">
    <property type="entry name" value="Cysteine_dSase"/>
</dbReference>
<organism evidence="9 10">
    <name type="scientific">Granulicatella balaenopterae</name>
    <dbReference type="NCBI Taxonomy" id="137733"/>
    <lineage>
        <taxon>Bacteria</taxon>
        <taxon>Bacillati</taxon>
        <taxon>Bacillota</taxon>
        <taxon>Bacilli</taxon>
        <taxon>Lactobacillales</taxon>
        <taxon>Carnobacteriaceae</taxon>
        <taxon>Granulicatella</taxon>
    </lineage>
</organism>
<name>A0A1H9IWE3_9LACT</name>
<dbReference type="InterPro" id="IPR015421">
    <property type="entry name" value="PyrdxlP-dep_Trfase_major"/>
</dbReference>
<dbReference type="PROSITE" id="PS00595">
    <property type="entry name" value="AA_TRANSFER_CLASS_5"/>
    <property type="match status" value="1"/>
</dbReference>
<keyword evidence="6" id="KW-0411">Iron-sulfur</keyword>
<evidence type="ECO:0000256" key="3">
    <source>
        <dbReference type="ARBA" id="ARBA00022723"/>
    </source>
</evidence>
<evidence type="ECO:0000256" key="5">
    <source>
        <dbReference type="ARBA" id="ARBA00023004"/>
    </source>
</evidence>
<dbReference type="STRING" id="137733.SAMN05421767_1072"/>
<dbReference type="FunFam" id="3.40.640.10:FF:000084">
    <property type="entry name" value="IscS-like cysteine desulfurase"/>
    <property type="match status" value="1"/>
</dbReference>
<evidence type="ECO:0000256" key="4">
    <source>
        <dbReference type="ARBA" id="ARBA00022898"/>
    </source>
</evidence>
<dbReference type="RefSeq" id="WP_089746130.1">
    <property type="nucleotide sequence ID" value="NZ_FOGF01000007.1"/>
</dbReference>
<dbReference type="InterPro" id="IPR015422">
    <property type="entry name" value="PyrdxlP-dep_Trfase_small"/>
</dbReference>
<dbReference type="PIRSF" id="PIRSF005572">
    <property type="entry name" value="NifS"/>
    <property type="match status" value="1"/>
</dbReference>
<evidence type="ECO:0000256" key="1">
    <source>
        <dbReference type="ARBA" id="ARBA00001933"/>
    </source>
</evidence>
<dbReference type="AlphaFoldDB" id="A0A1H9IWE3"/>
<dbReference type="PANTHER" id="PTHR11601">
    <property type="entry name" value="CYSTEINE DESULFURYLASE FAMILY MEMBER"/>
    <property type="match status" value="1"/>
</dbReference>
<protein>
    <submittedName>
        <fullName evidence="9">Cysteine desulfurase</fullName>
    </submittedName>
</protein>
<proteinExistence type="inferred from homology"/>
<dbReference type="InterPro" id="IPR000192">
    <property type="entry name" value="Aminotrans_V_dom"/>
</dbReference>
<dbReference type="SUPFAM" id="SSF53383">
    <property type="entry name" value="PLP-dependent transferases"/>
    <property type="match status" value="1"/>
</dbReference>
<accession>A0A1H9IWE3</accession>
<dbReference type="GO" id="GO:0031071">
    <property type="term" value="F:cysteine desulfurase activity"/>
    <property type="evidence" value="ECO:0007669"/>
    <property type="project" value="UniProtKB-ARBA"/>
</dbReference>
<evidence type="ECO:0000256" key="7">
    <source>
        <dbReference type="RuleBase" id="RU004504"/>
    </source>
</evidence>
<dbReference type="Gene3D" id="3.90.1150.10">
    <property type="entry name" value="Aspartate Aminotransferase, domain 1"/>
    <property type="match status" value="1"/>
</dbReference>
<evidence type="ECO:0000313" key="10">
    <source>
        <dbReference type="Proteomes" id="UP000198556"/>
    </source>
</evidence>
<evidence type="ECO:0000256" key="2">
    <source>
        <dbReference type="ARBA" id="ARBA00006490"/>
    </source>
</evidence>
<gene>
    <name evidence="9" type="ORF">SAMN05421767_1072</name>
</gene>
<sequence>MIYLDNAATTKIFPEALQAYCQTSENYWGNPSSLHNLGTKAHTVLDKAREMIAKQLGVATDSIYFTSGGTESNNWAIKGTAIEKRQFGKHIITTKIEHPSVLQSMRQLEMLGYQVTYIAPNKEGVVSAEAIQKAIQKDTILVSVMAVNNEIGAIQPIHEIGAILEEYPAIHFHVDAVQAVESVREVLTCKRIDLLSLSAHKFHGPRGVGILYKKIGKMINPLLTGGGQEKNLRSTTENLPGIVATAKALRLTLEQTNNMISLRDELWQYLEEEDNIKIFSPKDGAEHVLCFAMHGVRGEVLVHALEEEGFYISTTSACSSKKGVHSGTLMAMNVPDDFAKCAVRVSFSKDNTKEEVQALIKALKDLKHKFAFLRK</sequence>
<dbReference type="OrthoDB" id="9808002at2"/>
<dbReference type="Gene3D" id="1.10.260.50">
    <property type="match status" value="1"/>
</dbReference>
<evidence type="ECO:0000259" key="8">
    <source>
        <dbReference type="Pfam" id="PF00266"/>
    </source>
</evidence>